<protein>
    <submittedName>
        <fullName evidence="2">Uncharacterized protein</fullName>
    </submittedName>
</protein>
<dbReference type="EMBL" id="AP021861">
    <property type="protein sequence ID" value="BBO36492.1"/>
    <property type="molecule type" value="Genomic_DNA"/>
</dbReference>
<name>A0A5K7XK13_9BACT</name>
<gene>
    <name evidence="2" type="ORF">PLANPX_6104</name>
</gene>
<dbReference type="Proteomes" id="UP000326837">
    <property type="component" value="Chromosome"/>
</dbReference>
<proteinExistence type="predicted"/>
<dbReference type="SUPFAM" id="SSF63829">
    <property type="entry name" value="Calcium-dependent phosphotriesterase"/>
    <property type="match status" value="1"/>
</dbReference>
<reference evidence="3" key="1">
    <citation type="submission" date="2019-10" db="EMBL/GenBank/DDBJ databases">
        <title>Lacipirellula parvula gen. nov., sp. nov., representing a lineage of planctomycetes widespread in freshwater anoxic habitats, and description of the family Lacipirellulaceae.</title>
        <authorList>
            <person name="Dedysh S.N."/>
            <person name="Kulichevskaya I.S."/>
            <person name="Beletsky A.V."/>
            <person name="Rakitin A.L."/>
            <person name="Mardanov A.V."/>
            <person name="Ivanova A.A."/>
            <person name="Saltykova V.X."/>
            <person name="Rijpstra W.I.C."/>
            <person name="Sinninghe Damste J.S."/>
            <person name="Ravin N.V."/>
        </authorList>
    </citation>
    <scope>NUCLEOTIDE SEQUENCE [LARGE SCALE GENOMIC DNA]</scope>
    <source>
        <strain evidence="3">PX69</strain>
    </source>
</reference>
<evidence type="ECO:0000313" key="2">
    <source>
        <dbReference type="EMBL" id="BBO36492.1"/>
    </source>
</evidence>
<feature type="chain" id="PRO_5024936154" evidence="1">
    <location>
        <begin position="20"/>
        <end position="411"/>
    </location>
</feature>
<feature type="signal peptide" evidence="1">
    <location>
        <begin position="1"/>
        <end position="19"/>
    </location>
</feature>
<organism evidence="2 3">
    <name type="scientific">Lacipirellula parvula</name>
    <dbReference type="NCBI Taxonomy" id="2650471"/>
    <lineage>
        <taxon>Bacteria</taxon>
        <taxon>Pseudomonadati</taxon>
        <taxon>Planctomycetota</taxon>
        <taxon>Planctomycetia</taxon>
        <taxon>Pirellulales</taxon>
        <taxon>Lacipirellulaceae</taxon>
        <taxon>Lacipirellula</taxon>
    </lineage>
</organism>
<evidence type="ECO:0000256" key="1">
    <source>
        <dbReference type="SAM" id="SignalP"/>
    </source>
</evidence>
<dbReference type="KEGG" id="lpav:PLANPX_6104"/>
<sequence length="411" mass="44282">MHRLLLGLALLLTSLTVNAKIADAATIYRAPDLSNGRPLSQLRLLPNGAGVVGVAGNEIFQWRLGQERTVIGSLPTLLGGYVVNPVAISGDGEAIFGNLQYPVDPGREPDELWRLAPHQGFRWTAANGLERFTMGRPNSGIAPIAASHDGSTFVGVMGYQEQPYSPLHTYTMRWSNGAFEQLALPNYSPYPDLVAESWFLISGDGNRIVGSKYANNNVSGVFQWTRDGGVQDWTPAGASNPAVLALSHDGNVFFGTATFATGGRRAFRWTASNGMQMLDEFDLSGQASIVTTDGSMVLGFSSHIDESKATGATIRKAILWDKDHGSRRISAVLDDAGIAWRHLDWFNPDDASQLSADGSALFGSTTALNSLGQLESTSWIIKLAVPEPSSIAATCLFAPIFAIQRRMPRRS</sequence>
<accession>A0A5K7XK13</accession>
<keyword evidence="3" id="KW-1185">Reference proteome</keyword>
<dbReference type="RefSeq" id="WP_152101651.1">
    <property type="nucleotide sequence ID" value="NZ_AP021861.1"/>
</dbReference>
<evidence type="ECO:0000313" key="3">
    <source>
        <dbReference type="Proteomes" id="UP000326837"/>
    </source>
</evidence>
<dbReference type="AlphaFoldDB" id="A0A5K7XK13"/>
<keyword evidence="1" id="KW-0732">Signal</keyword>